<comment type="similarity">
    <text evidence="1">Belongs to the sorting nexin family.</text>
</comment>
<dbReference type="CDD" id="cd06876">
    <property type="entry name" value="PX_MDM1p"/>
    <property type="match status" value="1"/>
</dbReference>
<dbReference type="SMART" id="SM00312">
    <property type="entry name" value="PX"/>
    <property type="match status" value="1"/>
</dbReference>
<evidence type="ECO:0000256" key="4">
    <source>
        <dbReference type="SAM" id="Phobius"/>
    </source>
</evidence>
<keyword evidence="4" id="KW-0472">Membrane</keyword>
<evidence type="ECO:0000259" key="7">
    <source>
        <dbReference type="PROSITE" id="PS51207"/>
    </source>
</evidence>
<dbReference type="PROSITE" id="PS50195">
    <property type="entry name" value="PX"/>
    <property type="match status" value="1"/>
</dbReference>
<evidence type="ECO:0000256" key="1">
    <source>
        <dbReference type="ARBA" id="ARBA00010883"/>
    </source>
</evidence>
<evidence type="ECO:0000256" key="2">
    <source>
        <dbReference type="SAM" id="Coils"/>
    </source>
</evidence>
<keyword evidence="2" id="KW-0175">Coiled coil</keyword>
<keyword evidence="9" id="KW-1185">Reference proteome</keyword>
<dbReference type="RefSeq" id="XP_013339237.1">
    <property type="nucleotide sequence ID" value="XM_013483783.1"/>
</dbReference>
<feature type="domain" description="PX" evidence="6">
    <location>
        <begin position="862"/>
        <end position="980"/>
    </location>
</feature>
<gene>
    <name evidence="8" type="ORF">AUEXF2481DRAFT_48584</name>
</gene>
<dbReference type="PANTHER" id="PTHR22775:SF3">
    <property type="entry name" value="SORTING NEXIN-13"/>
    <property type="match status" value="1"/>
</dbReference>
<dbReference type="InterPro" id="IPR016137">
    <property type="entry name" value="RGS"/>
</dbReference>
<feature type="domain" description="RGS" evidence="5">
    <location>
        <begin position="418"/>
        <end position="556"/>
    </location>
</feature>
<dbReference type="Pfam" id="PF08628">
    <property type="entry name" value="Nexin_C"/>
    <property type="match status" value="1"/>
</dbReference>
<dbReference type="InterPro" id="IPR036305">
    <property type="entry name" value="RGS_sf"/>
</dbReference>
<keyword evidence="4" id="KW-0812">Transmembrane</keyword>
<dbReference type="OrthoDB" id="120967at2759"/>
<dbReference type="Pfam" id="PF02194">
    <property type="entry name" value="PXA"/>
    <property type="match status" value="1"/>
</dbReference>
<dbReference type="InterPro" id="IPR044926">
    <property type="entry name" value="RGS_subdomain_2"/>
</dbReference>
<dbReference type="GO" id="GO:0035091">
    <property type="term" value="F:phosphatidylinositol binding"/>
    <property type="evidence" value="ECO:0007669"/>
    <property type="project" value="InterPro"/>
</dbReference>
<name>A0A074Y464_AURSE</name>
<dbReference type="Gene3D" id="3.30.1520.10">
    <property type="entry name" value="Phox-like domain"/>
    <property type="match status" value="1"/>
</dbReference>
<dbReference type="FunCoup" id="A0A074Y464">
    <property type="interactions" value="34"/>
</dbReference>
<dbReference type="SUPFAM" id="SSF48097">
    <property type="entry name" value="Regulator of G-protein signaling, RGS"/>
    <property type="match status" value="1"/>
</dbReference>
<sequence>MGLEKKDVITAGFAALVSWLLLTHWIPSFRWIPYAFVAGCLATLVALALLLLTSSKGPDYRYNHATTIRPPAFITPALWKQEKAALKTRSRYDKTPIYPSSASVSLTIDGLLDYILRDFVTVWYRNISPRPLFQNEVDRAIRQVLDNVRKRTAQLDMVELAVARIVPILTNHMRDFSNAERIVRGKNLSRDMTESDELDLAIAAKFRDGKLHPAAALAFSDTKLLQQTHLRRIIAKILPLIMPDYMKSSAAVSILVKEIVACAVLAPVVLMLSDPDFFNQLIENSGRTMLQDRKSVRKLRAALDEHAVPTPQQQKSGQFPRLRPNDNERQFERFIRATRNCATLSDARRFRSEITSQVRKATSGPEQDPVYLRRLETGRRILDQKIAHFTAGGTSRPKLTVKPSNSSVEQTSKLGQASLNEVLHNASGLSYFMEFMDRKNRMRLVQFWIVVDGFRNPLEADNDEPEQELQDMPWTPSDRMDLEQMYEAYLTKPELSLPDHDRQAVRDFLRAGSSADARLYVGARRAVLRAQTSVFEEMKEQHFDSFRKSDLFYKWLATEESSIMSAASEGHPELSRSLSVGGERDRPLYREARPATVLSPKSPRAPELRRPAMSSSDLKSFIKPSVVASPVRQSMDGARPRPLFDDDVEDERLTRSVSALSGMELDNEVDQQPDDSAQVVDAMQAALNEIMDEPDKDTGSLFFSENIGVSNDSPRTSLDGGRPTLAQTRSKPSIASLGLVGAPSSKGVFADDLFGEEEKFAEDEKEDADLADKSLEDDIHEAAPGDLGLTEAISILNADIDRLTAQDAILDSLTKKAELTNNAAELRILRKSKQSLAREIHRKEMQKQQYTIQESDNSLYGRAAVSIKSIMVGREEDGHEYALYVIEVRRQAGDQMPAAVWMVTRRYSEFHELNKRLRARFPAVRNLEFPRRQTLFTLQKDFLQKRRIILEKYLKALLLIPAICRSRELRAFLSQSRITSGANGSQIDEKDFVTRIYNSVTDGMEEFLGNIPVLDQLSVAGQNLISAATAQMSGVPLNPNAPEFSTDPASAAEAEAEINAFEDREAEPFVKPICDIFLEIFELQKGTSWLRGRAVVVVLHQLLGGTIERKVRDAAKGFGQEDSVIRYLDLVKNIMWPDGQMKQGSIPRTAAHKAASQKEAGLLLATLVPDLAGSVVGRHNAQAASRKVFAMLNNQRLNTHLVFTLLDELIGTVFPEAVTR</sequence>
<dbReference type="GeneID" id="25368515"/>
<evidence type="ECO:0000259" key="5">
    <source>
        <dbReference type="PROSITE" id="PS50132"/>
    </source>
</evidence>
<dbReference type="AlphaFoldDB" id="A0A074Y464"/>
<evidence type="ECO:0008006" key="10">
    <source>
        <dbReference type="Google" id="ProtNLM"/>
    </source>
</evidence>
<dbReference type="Pfam" id="PF00787">
    <property type="entry name" value="PX"/>
    <property type="match status" value="1"/>
</dbReference>
<dbReference type="InterPro" id="IPR001683">
    <property type="entry name" value="PX_dom"/>
</dbReference>
<dbReference type="Proteomes" id="UP000030641">
    <property type="component" value="Unassembled WGS sequence"/>
</dbReference>
<feature type="region of interest" description="Disordered" evidence="3">
    <location>
        <begin position="595"/>
        <end position="615"/>
    </location>
</feature>
<feature type="transmembrane region" description="Helical" evidence="4">
    <location>
        <begin position="250"/>
        <end position="272"/>
    </location>
</feature>
<feature type="compositionally biased region" description="Polar residues" evidence="3">
    <location>
        <begin position="701"/>
        <end position="716"/>
    </location>
</feature>
<dbReference type="InParanoid" id="A0A074Y464"/>
<dbReference type="PANTHER" id="PTHR22775">
    <property type="entry name" value="SORTING NEXIN"/>
    <property type="match status" value="1"/>
</dbReference>
<dbReference type="Pfam" id="PF00615">
    <property type="entry name" value="RGS"/>
    <property type="match status" value="1"/>
</dbReference>
<evidence type="ECO:0000256" key="3">
    <source>
        <dbReference type="SAM" id="MobiDB-lite"/>
    </source>
</evidence>
<evidence type="ECO:0000259" key="6">
    <source>
        <dbReference type="PROSITE" id="PS50195"/>
    </source>
</evidence>
<organism evidence="8 9">
    <name type="scientific">Aureobasidium subglaciale (strain EXF-2481)</name>
    <name type="common">Aureobasidium pullulans var. subglaciale</name>
    <dbReference type="NCBI Taxonomy" id="1043005"/>
    <lineage>
        <taxon>Eukaryota</taxon>
        <taxon>Fungi</taxon>
        <taxon>Dikarya</taxon>
        <taxon>Ascomycota</taxon>
        <taxon>Pezizomycotina</taxon>
        <taxon>Dothideomycetes</taxon>
        <taxon>Dothideomycetidae</taxon>
        <taxon>Dothideales</taxon>
        <taxon>Saccotheciaceae</taxon>
        <taxon>Aureobasidium</taxon>
    </lineage>
</organism>
<reference evidence="8 9" key="1">
    <citation type="journal article" date="2014" name="BMC Genomics">
        <title>Genome sequencing of four Aureobasidium pullulans varieties: biotechnological potential, stress tolerance, and description of new species.</title>
        <authorList>
            <person name="Gostin Ar C."/>
            <person name="Ohm R.A."/>
            <person name="Kogej T."/>
            <person name="Sonjak S."/>
            <person name="Turk M."/>
            <person name="Zajc J."/>
            <person name="Zalar P."/>
            <person name="Grube M."/>
            <person name="Sun H."/>
            <person name="Han J."/>
            <person name="Sharma A."/>
            <person name="Chiniquy J."/>
            <person name="Ngan C.Y."/>
            <person name="Lipzen A."/>
            <person name="Barry K."/>
            <person name="Grigoriev I.V."/>
            <person name="Gunde-Cimerman N."/>
        </authorList>
    </citation>
    <scope>NUCLEOTIDE SEQUENCE [LARGE SCALE GENOMIC DNA]</scope>
    <source>
        <strain evidence="8 9">EXF-2481</strain>
    </source>
</reference>
<keyword evidence="4" id="KW-1133">Transmembrane helix</keyword>
<feature type="domain" description="PXA" evidence="7">
    <location>
        <begin position="101"/>
        <end position="290"/>
    </location>
</feature>
<protein>
    <recommendedName>
        <fullName evidence="10">PXA domain-containing protein</fullName>
    </recommendedName>
</protein>
<feature type="coiled-coil region" evidence="2">
    <location>
        <begin position="826"/>
        <end position="853"/>
    </location>
</feature>
<dbReference type="HOGENOM" id="CLU_002131_1_0_1"/>
<dbReference type="SUPFAM" id="SSF64268">
    <property type="entry name" value="PX domain"/>
    <property type="match status" value="1"/>
</dbReference>
<evidence type="ECO:0000313" key="8">
    <source>
        <dbReference type="EMBL" id="KEQ90734.1"/>
    </source>
</evidence>
<dbReference type="PROSITE" id="PS50132">
    <property type="entry name" value="RGS"/>
    <property type="match status" value="1"/>
</dbReference>
<feature type="region of interest" description="Disordered" evidence="3">
    <location>
        <begin position="305"/>
        <end position="325"/>
    </location>
</feature>
<dbReference type="SMART" id="SM00313">
    <property type="entry name" value="PXA"/>
    <property type="match status" value="1"/>
</dbReference>
<proteinExistence type="inferred from homology"/>
<dbReference type="EMBL" id="KL584786">
    <property type="protein sequence ID" value="KEQ90734.1"/>
    <property type="molecule type" value="Genomic_DNA"/>
</dbReference>
<dbReference type="InterPro" id="IPR003114">
    <property type="entry name" value="Phox_assoc"/>
</dbReference>
<dbReference type="Gene3D" id="1.10.167.10">
    <property type="entry name" value="Regulator of G-protein Signalling 4, domain 2"/>
    <property type="match status" value="1"/>
</dbReference>
<dbReference type="OMA" id="AMYVVEV"/>
<dbReference type="STRING" id="1043005.A0A074Y464"/>
<dbReference type="SMART" id="SM00315">
    <property type="entry name" value="RGS"/>
    <property type="match status" value="1"/>
</dbReference>
<dbReference type="InterPro" id="IPR036871">
    <property type="entry name" value="PX_dom_sf"/>
</dbReference>
<evidence type="ECO:0000313" key="9">
    <source>
        <dbReference type="Proteomes" id="UP000030641"/>
    </source>
</evidence>
<feature type="region of interest" description="Disordered" evidence="3">
    <location>
        <begin position="701"/>
        <end position="729"/>
    </location>
</feature>
<dbReference type="PROSITE" id="PS51207">
    <property type="entry name" value="PXA"/>
    <property type="match status" value="1"/>
</dbReference>
<feature type="transmembrane region" description="Helical" evidence="4">
    <location>
        <begin position="7"/>
        <end position="26"/>
    </location>
</feature>
<feature type="transmembrane region" description="Helical" evidence="4">
    <location>
        <begin position="32"/>
        <end position="52"/>
    </location>
</feature>
<accession>A0A074Y464</accession>
<dbReference type="InterPro" id="IPR013937">
    <property type="entry name" value="Sorting_nexin_C"/>
</dbReference>